<gene>
    <name evidence="1" type="ORF">C7K25_10560</name>
</gene>
<dbReference type="CDD" id="cd00586">
    <property type="entry name" value="4HBT"/>
    <property type="match status" value="1"/>
</dbReference>
<protein>
    <submittedName>
        <fullName evidence="1">Acyl-CoA thioesterase</fullName>
    </submittedName>
</protein>
<reference evidence="1" key="1">
    <citation type="submission" date="2018-03" db="EMBL/GenBank/DDBJ databases">
        <authorList>
            <person name="Nunes O.C."/>
            <person name="Lopes A.R."/>
            <person name="Froufe H."/>
            <person name="Munoz-Merida A."/>
            <person name="Barroso C."/>
            <person name="Egas C."/>
        </authorList>
    </citation>
    <scope>NUCLEOTIDE SEQUENCE</scope>
    <source>
        <strain evidence="1">ON4</strain>
    </source>
</reference>
<dbReference type="SUPFAM" id="SSF54637">
    <property type="entry name" value="Thioesterase/thiol ester dehydrase-isomerase"/>
    <property type="match status" value="1"/>
</dbReference>
<reference evidence="1" key="2">
    <citation type="journal article" date="2022" name="Sci. Rep.">
        <title>In silico prediction of the enzymes involved in the degradation of the herbicide molinate by Gulosibacter molinativorax ON4T.</title>
        <authorList>
            <person name="Lopes A.R."/>
            <person name="Bunin E."/>
            <person name="Viana A.T."/>
            <person name="Froufe H."/>
            <person name="Munoz-Merida A."/>
            <person name="Pinho D."/>
            <person name="Figueiredo J."/>
            <person name="Barroso C."/>
            <person name="Vaz-Moreira I."/>
            <person name="Bellanger X."/>
            <person name="Egas C."/>
            <person name="Nunes O.C."/>
        </authorList>
    </citation>
    <scope>NUCLEOTIDE SEQUENCE</scope>
    <source>
        <strain evidence="1">ON4</strain>
    </source>
</reference>
<evidence type="ECO:0000313" key="1">
    <source>
        <dbReference type="EMBL" id="MDJ1371802.1"/>
    </source>
</evidence>
<proteinExistence type="predicted"/>
<dbReference type="Gene3D" id="3.10.129.10">
    <property type="entry name" value="Hotdog Thioesterase"/>
    <property type="match status" value="1"/>
</dbReference>
<dbReference type="Proteomes" id="UP001170379">
    <property type="component" value="Unassembled WGS sequence"/>
</dbReference>
<dbReference type="InterPro" id="IPR029069">
    <property type="entry name" value="HotDog_dom_sf"/>
</dbReference>
<evidence type="ECO:0000313" key="2">
    <source>
        <dbReference type="Proteomes" id="UP001170379"/>
    </source>
</evidence>
<dbReference type="PANTHER" id="PTHR31793">
    <property type="entry name" value="4-HYDROXYBENZOYL-COA THIOESTERASE FAMILY MEMBER"/>
    <property type="match status" value="1"/>
</dbReference>
<sequence>MQAGRISGDKDGERRYHVAMPVRWRDLDAYNHVNNATMLTLLEEARTIAFWKVHPDDPTLERPLAVVDAQATSSTNTLISRQEAEYKVPIEYGHEPLDIQMWISEMTPASIEVSYEVWNPVTAPKRILHTVARTTIVFVDTATGRPRRVNAEERAAWEPFIGEPTRMRGDRSRRG</sequence>
<dbReference type="Pfam" id="PF13279">
    <property type="entry name" value="4HBT_2"/>
    <property type="match status" value="1"/>
</dbReference>
<dbReference type="EMBL" id="PXVD01000016">
    <property type="protein sequence ID" value="MDJ1371802.1"/>
    <property type="molecule type" value="Genomic_DNA"/>
</dbReference>
<dbReference type="PANTHER" id="PTHR31793:SF24">
    <property type="entry name" value="LONG-CHAIN ACYL-COA THIOESTERASE FADM"/>
    <property type="match status" value="1"/>
</dbReference>
<accession>A0ABT7CAL0</accession>
<name>A0ABT7CAL0_9MICO</name>
<comment type="caution">
    <text evidence="1">The sequence shown here is derived from an EMBL/GenBank/DDBJ whole genome shotgun (WGS) entry which is preliminary data.</text>
</comment>
<dbReference type="InterPro" id="IPR050563">
    <property type="entry name" value="4-hydroxybenzoyl-CoA_TE"/>
</dbReference>
<keyword evidence="2" id="KW-1185">Reference proteome</keyword>
<organism evidence="1 2">
    <name type="scientific">Gulosibacter molinativorax</name>
    <dbReference type="NCBI Taxonomy" id="256821"/>
    <lineage>
        <taxon>Bacteria</taxon>
        <taxon>Bacillati</taxon>
        <taxon>Actinomycetota</taxon>
        <taxon>Actinomycetes</taxon>
        <taxon>Micrococcales</taxon>
        <taxon>Microbacteriaceae</taxon>
        <taxon>Gulosibacter</taxon>
    </lineage>
</organism>